<gene>
    <name evidence="2" type="ORF">SAMN06296052_12647</name>
</gene>
<dbReference type="AlphaFoldDB" id="A0A239K6Y5"/>
<organism evidence="2 3">
    <name type="scientific">Pontibacter ummariensis</name>
    <dbReference type="NCBI Taxonomy" id="1610492"/>
    <lineage>
        <taxon>Bacteria</taxon>
        <taxon>Pseudomonadati</taxon>
        <taxon>Bacteroidota</taxon>
        <taxon>Cytophagia</taxon>
        <taxon>Cytophagales</taxon>
        <taxon>Hymenobacteraceae</taxon>
        <taxon>Pontibacter</taxon>
    </lineage>
</organism>
<name>A0A239K6Y5_9BACT</name>
<evidence type="ECO:0000313" key="3">
    <source>
        <dbReference type="Proteomes" id="UP000198432"/>
    </source>
</evidence>
<evidence type="ECO:0000259" key="1">
    <source>
        <dbReference type="Pfam" id="PF19081"/>
    </source>
</evidence>
<keyword evidence="3" id="KW-1185">Reference proteome</keyword>
<accession>A0A239K6Y5</accession>
<reference evidence="3" key="1">
    <citation type="submission" date="2017-06" db="EMBL/GenBank/DDBJ databases">
        <authorList>
            <person name="Varghese N."/>
            <person name="Submissions S."/>
        </authorList>
    </citation>
    <scope>NUCLEOTIDE SEQUENCE [LARGE SCALE GENOMIC DNA]</scope>
    <source>
        <strain evidence="3">NKM1</strain>
    </source>
</reference>
<dbReference type="Proteomes" id="UP000198432">
    <property type="component" value="Unassembled WGS sequence"/>
</dbReference>
<proteinExistence type="predicted"/>
<sequence>MEFPPVVKDGKFFKNSSPKLTPPPSDYACQGELFSYDFGSSDADGDHLVYDMVSPLNGYSTPTNHRPPVSSGPYPEVNWLPGYNQENQILGDPVVNVDKATGWLTVKPKYSGLFTFSVRVQDFRNGVKIGEVRRDFQLLVKACPRNDAPEVTVIQSGNLTPYSAGQTLRISPEDARCIKIVYTDPDQNEPLTLDIRPVNFTNSGIYSVSGQTSGIVNSKGGSKTLEASICLEECFETGDTPYQLDLIVTDDGSLGCSLPKQAAIRLNLVVEKGRGKVPFVSLSSPTRVFEVTEGDLISFDVTGSDADNDVVTLTAVGQGFPLASQSVSFKGASGAGWVVSSFSWQIDEKALKQPSYLIDFLVSSTSACGSVSKRLETIEVKPYRKSNLENNTIKADQTVCPGETPGGLTGSLPTGGSGSYYYTWEVSTTNEDKSFTLAPGNSHEQNYSPPVPIQTTWFRRKVHSGLNDELISTAVKITVREAVENNTIYSPQTICANTAPALLTGTEPSVPDGTFAYQWEYSTAGPDKGFEPVINANNGKDRDYKPGALSETTWFRRVVVASPCPPVPSNVIEITVAPTINWNTVSASQVVCAGSVPDKLSGPAAANSPAVYTYAWEYSTTSATEGFSPAPGLNTEAGYTAEQPQQATWFRRVVRSSHCQSISNAVLLTPEALPATPTATGTTVCPNQTATLQASTPTADTVIEWYDAPGGKLLHEGNAYQTDPLQQATDFYVRAISKNGCASPDWIKVTADVRPATADAGKDITIVEGKFVQLEATGGTSFNWSPAAGVSNPSIPNPFVRPQKTTTYTVTVTSEQGCVSTDEVTVRVLPLIAPPMPLR</sequence>
<feature type="domain" description="Ig-like" evidence="1">
    <location>
        <begin position="674"/>
        <end position="755"/>
    </location>
</feature>
<protein>
    <recommendedName>
        <fullName evidence="1">Ig-like domain-containing protein</fullName>
    </recommendedName>
</protein>
<evidence type="ECO:0000313" key="2">
    <source>
        <dbReference type="EMBL" id="SNT13518.1"/>
    </source>
</evidence>
<dbReference type="Pfam" id="PF19081">
    <property type="entry name" value="Ig_7"/>
    <property type="match status" value="1"/>
</dbReference>
<dbReference type="InterPro" id="IPR044023">
    <property type="entry name" value="Ig_7"/>
</dbReference>
<dbReference type="EMBL" id="FZOQ01000026">
    <property type="protein sequence ID" value="SNT13518.1"/>
    <property type="molecule type" value="Genomic_DNA"/>
</dbReference>